<feature type="compositionally biased region" description="Basic and acidic residues" evidence="1">
    <location>
        <begin position="62"/>
        <end position="73"/>
    </location>
</feature>
<comment type="caution">
    <text evidence="2">The sequence shown here is derived from an EMBL/GenBank/DDBJ whole genome shotgun (WGS) entry which is preliminary data.</text>
</comment>
<evidence type="ECO:0000313" key="3">
    <source>
        <dbReference type="Proteomes" id="UP001499986"/>
    </source>
</evidence>
<feature type="region of interest" description="Disordered" evidence="1">
    <location>
        <begin position="54"/>
        <end position="73"/>
    </location>
</feature>
<evidence type="ECO:0000313" key="2">
    <source>
        <dbReference type="EMBL" id="GAA2409343.1"/>
    </source>
</evidence>
<organism evidence="2 3">
    <name type="scientific">Streptomyces coeruleofuscus</name>
    <dbReference type="NCBI Taxonomy" id="66879"/>
    <lineage>
        <taxon>Bacteria</taxon>
        <taxon>Bacillati</taxon>
        <taxon>Actinomycetota</taxon>
        <taxon>Actinomycetes</taxon>
        <taxon>Kitasatosporales</taxon>
        <taxon>Streptomycetaceae</taxon>
        <taxon>Streptomyces</taxon>
    </lineage>
</organism>
<keyword evidence="3" id="KW-1185">Reference proteome</keyword>
<accession>A0ABP5VQH8</accession>
<name>A0ABP5VQH8_9ACTN</name>
<dbReference type="EMBL" id="BAAASE010000006">
    <property type="protein sequence ID" value="GAA2409343.1"/>
    <property type="molecule type" value="Genomic_DNA"/>
</dbReference>
<protein>
    <submittedName>
        <fullName evidence="2">Uncharacterized protein</fullName>
    </submittedName>
</protein>
<dbReference type="Proteomes" id="UP001499986">
    <property type="component" value="Unassembled WGS sequence"/>
</dbReference>
<evidence type="ECO:0000256" key="1">
    <source>
        <dbReference type="SAM" id="MobiDB-lite"/>
    </source>
</evidence>
<proteinExistence type="predicted"/>
<sequence length="73" mass="7932">MRDADEDAQPLAFDRPYGFAVHDDARAVHPLHHCSHTSIMQGGERAAAGGSLMARKGGLRKTPTDRARPYFAA</sequence>
<reference evidence="3" key="1">
    <citation type="journal article" date="2019" name="Int. J. Syst. Evol. Microbiol.">
        <title>The Global Catalogue of Microorganisms (GCM) 10K type strain sequencing project: providing services to taxonomists for standard genome sequencing and annotation.</title>
        <authorList>
            <consortium name="The Broad Institute Genomics Platform"/>
            <consortium name="The Broad Institute Genome Sequencing Center for Infectious Disease"/>
            <person name="Wu L."/>
            <person name="Ma J."/>
        </authorList>
    </citation>
    <scope>NUCLEOTIDE SEQUENCE [LARGE SCALE GENOMIC DNA]</scope>
    <source>
        <strain evidence="3">JCM 4358</strain>
    </source>
</reference>
<gene>
    <name evidence="2" type="ORF">GCM10010255_51860</name>
</gene>